<dbReference type="Pfam" id="PF00609">
    <property type="entry name" value="DAGK_acc"/>
    <property type="match status" value="1"/>
</dbReference>
<dbReference type="GO" id="GO:0007200">
    <property type="term" value="P:phospholipase C-activating G protein-coupled receptor signaling pathway"/>
    <property type="evidence" value="ECO:0007669"/>
    <property type="project" value="InterPro"/>
</dbReference>
<dbReference type="InterPro" id="IPR016064">
    <property type="entry name" value="NAD/diacylglycerol_kinase_sf"/>
</dbReference>
<evidence type="ECO:0000256" key="5">
    <source>
        <dbReference type="ARBA" id="ARBA00022840"/>
    </source>
</evidence>
<comment type="catalytic activity">
    <reaction evidence="6">
        <text>a 1,2-diacyl-sn-glycerol + ATP = a 1,2-diacyl-sn-glycero-3-phosphate + ADP + H(+)</text>
        <dbReference type="Rhea" id="RHEA:10272"/>
        <dbReference type="ChEBI" id="CHEBI:15378"/>
        <dbReference type="ChEBI" id="CHEBI:17815"/>
        <dbReference type="ChEBI" id="CHEBI:30616"/>
        <dbReference type="ChEBI" id="CHEBI:58608"/>
        <dbReference type="ChEBI" id="CHEBI:456216"/>
        <dbReference type="EC" id="2.7.1.107"/>
    </reaction>
</comment>
<feature type="compositionally biased region" description="Low complexity" evidence="7">
    <location>
        <begin position="444"/>
        <end position="469"/>
    </location>
</feature>
<reference evidence="9 10" key="1">
    <citation type="journal article" date="2010" name="Plant Cell">
        <title>The Chlorella variabilis NC64A genome reveals adaptation to photosymbiosis, coevolution with viruses, and cryptic sex.</title>
        <authorList>
            <person name="Blanc G."/>
            <person name="Duncan G."/>
            <person name="Agarkova I."/>
            <person name="Borodovsky M."/>
            <person name="Gurnon J."/>
            <person name="Kuo A."/>
            <person name="Lindquist E."/>
            <person name="Lucas S."/>
            <person name="Pangilinan J."/>
            <person name="Polle J."/>
            <person name="Salamov A."/>
            <person name="Terry A."/>
            <person name="Yamada T."/>
            <person name="Dunigan D.D."/>
            <person name="Grigoriev I.V."/>
            <person name="Claverie J.M."/>
            <person name="Van Etten J.L."/>
        </authorList>
    </citation>
    <scope>NUCLEOTIDE SEQUENCE [LARGE SCALE GENOMIC DNA]</scope>
    <source>
        <strain evidence="9 10">NC64A</strain>
    </source>
</reference>
<feature type="domain" description="DAGKc" evidence="8">
    <location>
        <begin position="97"/>
        <end position="253"/>
    </location>
</feature>
<dbReference type="SMART" id="SM00046">
    <property type="entry name" value="DAGKc"/>
    <property type="match status" value="1"/>
</dbReference>
<dbReference type="Proteomes" id="UP000008141">
    <property type="component" value="Unassembled WGS sequence"/>
</dbReference>
<protein>
    <recommendedName>
        <fullName evidence="6">Diacylglycerol kinase</fullName>
        <shortName evidence="6">DAG kinase</shortName>
        <ecNumber evidence="6">2.7.1.107</ecNumber>
    </recommendedName>
</protein>
<dbReference type="PANTHER" id="PTHR11255">
    <property type="entry name" value="DIACYLGLYCEROL KINASE"/>
    <property type="match status" value="1"/>
</dbReference>
<dbReference type="GO" id="GO:0005524">
    <property type="term" value="F:ATP binding"/>
    <property type="evidence" value="ECO:0007669"/>
    <property type="project" value="UniProtKB-KW"/>
</dbReference>
<keyword evidence="4 6" id="KW-0418">Kinase</keyword>
<name>E1ZQ31_CHLVA</name>
<dbReference type="KEGG" id="cvr:CHLNCDRAFT_139349"/>
<evidence type="ECO:0000256" key="7">
    <source>
        <dbReference type="SAM" id="MobiDB-lite"/>
    </source>
</evidence>
<accession>E1ZQ31</accession>
<keyword evidence="2 6" id="KW-0808">Transferase</keyword>
<evidence type="ECO:0000256" key="2">
    <source>
        <dbReference type="ARBA" id="ARBA00022679"/>
    </source>
</evidence>
<dbReference type="RefSeq" id="XP_005844269.1">
    <property type="nucleotide sequence ID" value="XM_005844207.1"/>
</dbReference>
<dbReference type="SUPFAM" id="SSF111331">
    <property type="entry name" value="NAD kinase/diacylglycerol kinase-like"/>
    <property type="match status" value="1"/>
</dbReference>
<dbReference type="GO" id="GO:0016020">
    <property type="term" value="C:membrane"/>
    <property type="evidence" value="ECO:0007669"/>
    <property type="project" value="TreeGrafter"/>
</dbReference>
<dbReference type="InterPro" id="IPR037607">
    <property type="entry name" value="DGK"/>
</dbReference>
<evidence type="ECO:0000256" key="4">
    <source>
        <dbReference type="ARBA" id="ARBA00022777"/>
    </source>
</evidence>
<dbReference type="Gene3D" id="3.40.50.10330">
    <property type="entry name" value="Probable inorganic polyphosphate/atp-NAD kinase, domain 1"/>
    <property type="match status" value="1"/>
</dbReference>
<comment type="similarity">
    <text evidence="1 6">Belongs to the eukaryotic diacylglycerol kinase family.</text>
</comment>
<dbReference type="InterPro" id="IPR017438">
    <property type="entry name" value="ATP-NAD_kinase_N"/>
</dbReference>
<dbReference type="STRING" id="554065.E1ZQ31"/>
<evidence type="ECO:0000313" key="10">
    <source>
        <dbReference type="Proteomes" id="UP000008141"/>
    </source>
</evidence>
<gene>
    <name evidence="9" type="ORF">CHLNCDRAFT_139349</name>
</gene>
<dbReference type="InParanoid" id="E1ZQ31"/>
<evidence type="ECO:0000256" key="1">
    <source>
        <dbReference type="ARBA" id="ARBA00009280"/>
    </source>
</evidence>
<dbReference type="InterPro" id="IPR001206">
    <property type="entry name" value="Diacylglycerol_kinase_cat_dom"/>
</dbReference>
<dbReference type="PANTHER" id="PTHR11255:SF80">
    <property type="entry name" value="EYE-SPECIFIC DIACYLGLYCEROL KINASE"/>
    <property type="match status" value="1"/>
</dbReference>
<dbReference type="Pfam" id="PF00781">
    <property type="entry name" value="DAGK_cat"/>
    <property type="match status" value="1"/>
</dbReference>
<evidence type="ECO:0000256" key="3">
    <source>
        <dbReference type="ARBA" id="ARBA00022741"/>
    </source>
</evidence>
<dbReference type="GO" id="GO:0004143">
    <property type="term" value="F:ATP-dependent diacylglycerol kinase activity"/>
    <property type="evidence" value="ECO:0007669"/>
    <property type="project" value="UniProtKB-EC"/>
</dbReference>
<dbReference type="GeneID" id="17351521"/>
<dbReference type="InterPro" id="IPR000756">
    <property type="entry name" value="Diacylglycerol_kin_accessory"/>
</dbReference>
<evidence type="ECO:0000259" key="8">
    <source>
        <dbReference type="PROSITE" id="PS50146"/>
    </source>
</evidence>
<dbReference type="SMART" id="SM00045">
    <property type="entry name" value="DAGKa"/>
    <property type="match status" value="1"/>
</dbReference>
<proteinExistence type="inferred from homology"/>
<keyword evidence="3 6" id="KW-0547">Nucleotide-binding</keyword>
<dbReference type="PROSITE" id="PS50146">
    <property type="entry name" value="DAGK"/>
    <property type="match status" value="1"/>
</dbReference>
<dbReference type="EC" id="2.7.1.107" evidence="6"/>
<dbReference type="eggNOG" id="KOG1169">
    <property type="taxonomic scope" value="Eukaryota"/>
</dbReference>
<dbReference type="FunCoup" id="E1ZQ31">
    <property type="interactions" value="147"/>
</dbReference>
<evidence type="ECO:0000256" key="6">
    <source>
        <dbReference type="RuleBase" id="RU361128"/>
    </source>
</evidence>
<keyword evidence="10" id="KW-1185">Reference proteome</keyword>
<dbReference type="EMBL" id="GL433858">
    <property type="protein sequence ID" value="EFN52167.1"/>
    <property type="molecule type" value="Genomic_DNA"/>
</dbReference>
<keyword evidence="5 6" id="KW-0067">ATP-binding</keyword>
<organism evidence="10">
    <name type="scientific">Chlorella variabilis</name>
    <name type="common">Green alga</name>
    <dbReference type="NCBI Taxonomy" id="554065"/>
    <lineage>
        <taxon>Eukaryota</taxon>
        <taxon>Viridiplantae</taxon>
        <taxon>Chlorophyta</taxon>
        <taxon>core chlorophytes</taxon>
        <taxon>Trebouxiophyceae</taxon>
        <taxon>Chlorellales</taxon>
        <taxon>Chlorellaceae</taxon>
        <taxon>Chlorella clade</taxon>
        <taxon>Chlorella</taxon>
    </lineage>
</organism>
<sequence>MEGAEVELQASPPDSNGTANIAALPAGPIPLPVPGGGGERHIAHVTAAPARDAPDEVNLTSTDAAYAEYREMTDMREPYRIPAEYLCGTKQYVGPGVADTPLIVFINAKSGGHVGPRLLTVLFRSLGQAQVFDLAESRPGPVLRAIWDNLLAREDQGDVLAGHIRRNLRILAAGGDGTVTWILKTVRELGLEPAPAVAIMPLGTGNDLSLSFGWGSLFLDRWIAAPQLYTTLKRFADARLCHLDCWSVTITAPDSSFFPELPYALVAEPNDPRQVGGLFWNYLSVGLDAEAAYGFHTMRETHSWAASSRVLNQAWYSWYSCTSGWFCGAQPLTNKLRLRVRDEQDGPWREVTVPRNVRALVLLNIQSYGGGRDIVGLGDSTLLKGQEFKRAPIFDDGLIEVVGFGSGWHAAVTMAQVSSKVHAVRLAQCCEVELHLEARGGKESGPSTAAAGTAEAAPSPHQQQEGQQQMVVRVAHAGRSHMLFNEKDPQGGRRVRQIASRGAQLSEELPSHFSMLWPAHSK</sequence>
<dbReference type="AlphaFoldDB" id="E1ZQ31"/>
<dbReference type="OrthoDB" id="242257at2759"/>
<evidence type="ECO:0000313" key="9">
    <source>
        <dbReference type="EMBL" id="EFN52167.1"/>
    </source>
</evidence>
<dbReference type="Gene3D" id="2.60.200.40">
    <property type="match status" value="1"/>
</dbReference>
<dbReference type="OMA" id="KWEHIPV"/>
<feature type="region of interest" description="Disordered" evidence="7">
    <location>
        <begin position="440"/>
        <end position="469"/>
    </location>
</feature>
<feature type="region of interest" description="Disordered" evidence="7">
    <location>
        <begin position="1"/>
        <end position="23"/>
    </location>
</feature>